<dbReference type="EMBL" id="AKWM02000021">
    <property type="protein sequence ID" value="EKS01374.1"/>
    <property type="molecule type" value="Genomic_DNA"/>
</dbReference>
<sequence>MFGCVLYESLIQHPKVVTSTEISKRLRISYKAAALLKKRFQCFASDQLPKYKQLTFDALNREFKNFSLPADEEADVMKKMENKPYVCADTAVLYSASERANQGRKRYRHGGATASIYLSDKLGGRQVGTLDPVSKLSIKEIENNNSAREVKRSHIIFRFSFPPDKDSPESIVPTVSSFNDPSSRLSFIFTDQWFLASSSNVRPDISSSN</sequence>
<proteinExistence type="predicted"/>
<protein>
    <submittedName>
        <fullName evidence="1">Uncharacterized protein</fullName>
    </submittedName>
</protein>
<organism evidence="1 2">
    <name type="scientific">Leptospira mayottensis 200901122</name>
    <dbReference type="NCBI Taxonomy" id="1193010"/>
    <lineage>
        <taxon>Bacteria</taxon>
        <taxon>Pseudomonadati</taxon>
        <taxon>Spirochaetota</taxon>
        <taxon>Spirochaetia</taxon>
        <taxon>Leptospirales</taxon>
        <taxon>Leptospiraceae</taxon>
        <taxon>Leptospira</taxon>
    </lineage>
</organism>
<evidence type="ECO:0000313" key="2">
    <source>
        <dbReference type="Proteomes" id="UP000001343"/>
    </source>
</evidence>
<dbReference type="Proteomes" id="UP000001343">
    <property type="component" value="Unassembled WGS sequence"/>
</dbReference>
<accession>A0AA87MPL3</accession>
<comment type="caution">
    <text evidence="1">The sequence shown here is derived from an EMBL/GenBank/DDBJ whole genome shotgun (WGS) entry which is preliminary data.</text>
</comment>
<gene>
    <name evidence="1" type="ORF">LEP1GSC125_0650</name>
</gene>
<evidence type="ECO:0000313" key="1">
    <source>
        <dbReference type="EMBL" id="EKS01374.1"/>
    </source>
</evidence>
<dbReference type="AlphaFoldDB" id="A0AA87MPL3"/>
<name>A0AA87MPL3_9LEPT</name>
<reference evidence="1 2" key="1">
    <citation type="journal article" date="2014" name="Int. J. Syst. Evol. Microbiol.">
        <title>Leptospira mayottensis sp. nov., a pathogenic species of the genus Leptospira isolated from humans.</title>
        <authorList>
            <person name="Bourhy P."/>
            <person name="Collet L."/>
            <person name="Brisse S."/>
            <person name="Picardeau M."/>
        </authorList>
    </citation>
    <scope>NUCLEOTIDE SEQUENCE [LARGE SCALE GENOMIC DNA]</scope>
    <source>
        <strain evidence="1 2">200901122</strain>
    </source>
</reference>